<dbReference type="Gene3D" id="3.30.70.100">
    <property type="match status" value="1"/>
</dbReference>
<feature type="domain" description="ABM" evidence="1">
    <location>
        <begin position="4"/>
        <end position="92"/>
    </location>
</feature>
<organism evidence="2 3">
    <name type="scientific">Paenibacillus eucommiae</name>
    <dbReference type="NCBI Taxonomy" id="1355755"/>
    <lineage>
        <taxon>Bacteria</taxon>
        <taxon>Bacillati</taxon>
        <taxon>Bacillota</taxon>
        <taxon>Bacilli</taxon>
        <taxon>Bacillales</taxon>
        <taxon>Paenibacillaceae</taxon>
        <taxon>Paenibacillus</taxon>
    </lineage>
</organism>
<dbReference type="Proteomes" id="UP001519287">
    <property type="component" value="Unassembled WGS sequence"/>
</dbReference>
<protein>
    <submittedName>
        <fullName evidence="2">Quinol monooxygenase YgiN</fullName>
    </submittedName>
</protein>
<sequence length="103" mass="11051">MSKFGMYVKFSAKPGQRDALVQILLDGAAAAQSVKECEIYIVNVSDTEPDTVWVTEVWSHEEAHAASLAQEETKASIQLAMPLIAGVEATQIRPVGGKGYSIA</sequence>
<accession>A0ABS4IVP8</accession>
<keyword evidence="3" id="KW-1185">Reference proteome</keyword>
<keyword evidence="2" id="KW-0503">Monooxygenase</keyword>
<reference evidence="2 3" key="1">
    <citation type="submission" date="2021-03" db="EMBL/GenBank/DDBJ databases">
        <title>Genomic Encyclopedia of Type Strains, Phase IV (KMG-IV): sequencing the most valuable type-strain genomes for metagenomic binning, comparative biology and taxonomic classification.</title>
        <authorList>
            <person name="Goeker M."/>
        </authorList>
    </citation>
    <scope>NUCLEOTIDE SEQUENCE [LARGE SCALE GENOMIC DNA]</scope>
    <source>
        <strain evidence="2 3">DSM 26048</strain>
    </source>
</reference>
<dbReference type="RefSeq" id="WP_209972318.1">
    <property type="nucleotide sequence ID" value="NZ_JAGGLB010000009.1"/>
</dbReference>
<dbReference type="GO" id="GO:0004497">
    <property type="term" value="F:monooxygenase activity"/>
    <property type="evidence" value="ECO:0007669"/>
    <property type="project" value="UniProtKB-KW"/>
</dbReference>
<evidence type="ECO:0000259" key="1">
    <source>
        <dbReference type="PROSITE" id="PS51725"/>
    </source>
</evidence>
<gene>
    <name evidence="2" type="ORF">J2Z66_003195</name>
</gene>
<dbReference type="EMBL" id="JAGGLB010000009">
    <property type="protein sequence ID" value="MBP1991588.1"/>
    <property type="molecule type" value="Genomic_DNA"/>
</dbReference>
<dbReference type="PROSITE" id="PS51725">
    <property type="entry name" value="ABM"/>
    <property type="match status" value="1"/>
</dbReference>
<dbReference type="Pfam" id="PF03992">
    <property type="entry name" value="ABM"/>
    <property type="match status" value="1"/>
</dbReference>
<proteinExistence type="predicted"/>
<dbReference type="InterPro" id="IPR011008">
    <property type="entry name" value="Dimeric_a/b-barrel"/>
</dbReference>
<keyword evidence="2" id="KW-0560">Oxidoreductase</keyword>
<dbReference type="SUPFAM" id="SSF54909">
    <property type="entry name" value="Dimeric alpha+beta barrel"/>
    <property type="match status" value="1"/>
</dbReference>
<name>A0ABS4IVP8_9BACL</name>
<comment type="caution">
    <text evidence="2">The sequence shown here is derived from an EMBL/GenBank/DDBJ whole genome shotgun (WGS) entry which is preliminary data.</text>
</comment>
<evidence type="ECO:0000313" key="3">
    <source>
        <dbReference type="Proteomes" id="UP001519287"/>
    </source>
</evidence>
<evidence type="ECO:0000313" key="2">
    <source>
        <dbReference type="EMBL" id="MBP1991588.1"/>
    </source>
</evidence>
<dbReference type="InterPro" id="IPR007138">
    <property type="entry name" value="ABM_dom"/>
</dbReference>